<dbReference type="RefSeq" id="WP_222838758.1">
    <property type="nucleotide sequence ID" value="NZ_DF978421.1"/>
</dbReference>
<organism evidence="1 2">
    <name type="scientific">Nostoc cycadae WK-1</name>
    <dbReference type="NCBI Taxonomy" id="1861711"/>
    <lineage>
        <taxon>Bacteria</taxon>
        <taxon>Bacillati</taxon>
        <taxon>Cyanobacteriota</taxon>
        <taxon>Cyanophyceae</taxon>
        <taxon>Nostocales</taxon>
        <taxon>Nostocaceae</taxon>
        <taxon>Nostoc</taxon>
    </lineage>
</organism>
<sequence length="506" mass="58990">MMDFKSFSELREFIRRYNSISVLEIGTQKCWQKWETQYSDHIDRSHSNTERNYAVRLMLIASAGNPHRREKISVQTFDNLIYTYHNWGGHTISDQRILEEEVNIILSSILDWENKNEKQVRNWTLRLSSILNKEVIRTHIAGLFIQRLGAFQNAGFGYPLSRIHRTIKLIELLDRRSNQQFSNDFFNHIGLIPTNYFRQFLACLSLFGFFAKIKGFLDFSQLPVMEDELEQLGINSENLKVFVKQNSTLFSSKADTSFRSKINKTLKSVPDFYQPLFYNYLLEIPFIELNNEKFCLPDPFSFTESCWNQIKSIVVNHNRSRAFEDYLENVLFPFICPKYFEKIPEVKNSISCKDKRADFLITTQNSYIVVECKSSVMSSDTSAYFQADKLADLWCRIHSALEQIAITVEALNLKDKPVIPLIMTFYDSIAASTVFGEMVKQTDYCSLMGLNIPPVVYSLHEFEHWISDRSLNNWSESILAKQNALSPVLPDNKGHNYEHLNDIHIL</sequence>
<accession>A0A2H6LBT4</accession>
<name>A0A2H6LBT4_9NOSO</name>
<reference evidence="2" key="1">
    <citation type="journal article" date="2018" name="Genome Announc.">
        <title>Draft Genome Sequence of the Nitrogen-Fixing and Hormogonia-Inducing Cyanobacterium Nostoc cycadae Strain WK-1, Isolated from the Coralloid Roots of Cycas revoluta.</title>
        <authorList>
            <person name="Kanesaki Y."/>
            <person name="Hirose M."/>
            <person name="Hirose Y."/>
            <person name="Fujisawa T."/>
            <person name="Nakamura Y."/>
            <person name="Watanabe S."/>
            <person name="Matsunaga S."/>
            <person name="Uchida H."/>
            <person name="Murakami A."/>
        </authorList>
    </citation>
    <scope>NUCLEOTIDE SEQUENCE [LARGE SCALE GENOMIC DNA]</scope>
    <source>
        <strain evidence="2">WK-1</strain>
    </source>
</reference>
<gene>
    <name evidence="1" type="ORF">NCWK1_0371</name>
</gene>
<comment type="caution">
    <text evidence="1">The sequence shown here is derived from an EMBL/GenBank/DDBJ whole genome shotgun (WGS) entry which is preliminary data.</text>
</comment>
<proteinExistence type="predicted"/>
<keyword evidence="2" id="KW-1185">Reference proteome</keyword>
<evidence type="ECO:0000313" key="2">
    <source>
        <dbReference type="Proteomes" id="UP000236527"/>
    </source>
</evidence>
<dbReference type="EMBL" id="BDGE01000003">
    <property type="protein sequence ID" value="GBE90652.1"/>
    <property type="molecule type" value="Genomic_DNA"/>
</dbReference>
<protein>
    <submittedName>
        <fullName evidence="1">Uncharacterized protein</fullName>
    </submittedName>
</protein>
<dbReference type="Proteomes" id="UP000236527">
    <property type="component" value="Unassembled WGS sequence"/>
</dbReference>
<evidence type="ECO:0000313" key="1">
    <source>
        <dbReference type="EMBL" id="GBE90652.1"/>
    </source>
</evidence>
<dbReference type="AlphaFoldDB" id="A0A2H6LBT4"/>